<feature type="domain" description="Solitary outer membrane autotransporter-like beta-barrel" evidence="1">
    <location>
        <begin position="4"/>
        <end position="306"/>
    </location>
</feature>
<comment type="caution">
    <text evidence="2">The sequence shown here is derived from an EMBL/GenBank/DDBJ whole genome shotgun (WGS) entry which is preliminary data.</text>
</comment>
<dbReference type="InterPro" id="IPR021621">
    <property type="entry name" value="Omp_AT"/>
</dbReference>
<reference evidence="2 3" key="1">
    <citation type="submission" date="2021-05" db="EMBL/GenBank/DDBJ databases">
        <title>Molecular characterization for Shewanella algae harboring chromosomal blaOXA-55-like strains isolated from clinical and environment sample.</title>
        <authorList>
            <person name="Ohama Y."/>
            <person name="Aoki K."/>
            <person name="Harada S."/>
            <person name="Moriya K."/>
            <person name="Ishii Y."/>
            <person name="Tateda K."/>
        </authorList>
    </citation>
    <scope>NUCLEOTIDE SEQUENCE [LARGE SCALE GENOMIC DNA]</scope>
    <source>
        <strain evidence="2 3">LMG 23746</strain>
    </source>
</reference>
<gene>
    <name evidence="2" type="ORF">TUM4630_28520</name>
</gene>
<sequence>MRRVVEAKVSGDVTSAIVLTDANLITLGIVDFDPNAFIDVGAIGDINVGDADSLRRRSQLRNYSLPWESQPRELDRDWLVSSAVQFSYVHSNDNIIGIDDPSLISPIEDTIYLLAAEYRWRYHLSPRWQVVFGAGGQLLWLENNLEYRDPILASQRALLDGIIVNTRYGAVMVDPNVEFTYTSELFGHKWEFISAFRYAYGRTVLTDNGAQSVSPEVSRFSNTLIFHYGLPSVWSRRNELILQVKRVDLSGDVVDPMGTRYYYELGAGWIIETPSLAAWIENIGLGITLNINSGLSGGGLVLLFNEPL</sequence>
<dbReference type="Pfam" id="PF11557">
    <property type="entry name" value="Omp_AT"/>
    <property type="match status" value="1"/>
</dbReference>
<dbReference type="EMBL" id="BPFB01000039">
    <property type="protein sequence ID" value="GIU49573.1"/>
    <property type="molecule type" value="Genomic_DNA"/>
</dbReference>
<keyword evidence="3" id="KW-1185">Reference proteome</keyword>
<evidence type="ECO:0000313" key="3">
    <source>
        <dbReference type="Proteomes" id="UP000761574"/>
    </source>
</evidence>
<name>A0ABQ4PMX8_9GAMM</name>
<dbReference type="Proteomes" id="UP000761574">
    <property type="component" value="Unassembled WGS sequence"/>
</dbReference>
<evidence type="ECO:0000313" key="2">
    <source>
        <dbReference type="EMBL" id="GIU49573.1"/>
    </source>
</evidence>
<proteinExistence type="predicted"/>
<accession>A0ABQ4PMX8</accession>
<protein>
    <recommendedName>
        <fullName evidence="1">Solitary outer membrane autotransporter-like beta-barrel domain-containing protein</fullName>
    </recommendedName>
</protein>
<evidence type="ECO:0000259" key="1">
    <source>
        <dbReference type="Pfam" id="PF11557"/>
    </source>
</evidence>
<organism evidence="2 3">
    <name type="scientific">Shewanella algidipiscicola</name>
    <dbReference type="NCBI Taxonomy" id="614070"/>
    <lineage>
        <taxon>Bacteria</taxon>
        <taxon>Pseudomonadati</taxon>
        <taxon>Pseudomonadota</taxon>
        <taxon>Gammaproteobacteria</taxon>
        <taxon>Alteromonadales</taxon>
        <taxon>Shewanellaceae</taxon>
        <taxon>Shewanella</taxon>
    </lineage>
</organism>